<accession>A0A1D6ZIU9</accession>
<evidence type="ECO:0000313" key="3">
    <source>
        <dbReference type="Proteomes" id="UP000221315"/>
    </source>
</evidence>
<dbReference type="InterPro" id="IPR021096">
    <property type="entry name" value="Vibrio_phage_VSK_Orf152"/>
</dbReference>
<dbReference type="Proteomes" id="UP000221315">
    <property type="component" value="Segment"/>
</dbReference>
<keyword evidence="3" id="KW-1185">Reference proteome</keyword>
<evidence type="ECO:0000256" key="1">
    <source>
        <dbReference type="SAM" id="Phobius"/>
    </source>
</evidence>
<organism evidence="2 3">
    <name type="scientific">Xanthomonas phage Xf109</name>
    <dbReference type="NCBI Taxonomy" id="1852597"/>
    <lineage>
        <taxon>Viruses</taxon>
        <taxon>Monodnaviria</taxon>
        <taxon>Loebvirae</taxon>
        <taxon>Hofneiviricota</taxon>
        <taxon>Faserviricetes</taxon>
        <taxon>Tubulavirales</taxon>
        <taxon>Inoviridae</taxon>
        <taxon>Xylivirus</taxon>
        <taxon>Xylivirus Xf109</taxon>
    </lineage>
</organism>
<protein>
    <submittedName>
        <fullName evidence="2">Helix-turn-helix XRE-family DNA binding protein</fullName>
    </submittedName>
</protein>
<gene>
    <name evidence="2" type="ORF">Xf109_10</name>
</gene>
<proteinExistence type="predicted"/>
<reference evidence="2 3" key="1">
    <citation type="journal article" date="2016" name="Arch. Virol.">
        <title>Complete nucleotide sequence of a new filamentous phage, Xf109, which integrates its genome into the chromosomal DNA of Xanthomonas oryzae.</title>
        <authorList>
            <person name="Yeh T.Y."/>
        </authorList>
    </citation>
    <scope>NUCLEOTIDE SEQUENCE [LARGE SCALE GENOMIC DNA]</scope>
</reference>
<dbReference type="GO" id="GO:0003677">
    <property type="term" value="F:DNA binding"/>
    <property type="evidence" value="ECO:0007669"/>
    <property type="project" value="InterPro"/>
</dbReference>
<keyword evidence="1" id="KW-1133">Transmembrane helix</keyword>
<dbReference type="InterPro" id="IPR010982">
    <property type="entry name" value="Lambda_DNA-bd_dom_sf"/>
</dbReference>
<keyword evidence="1" id="KW-0812">Transmembrane</keyword>
<dbReference type="SUPFAM" id="SSF47413">
    <property type="entry name" value="lambda repressor-like DNA-binding domains"/>
    <property type="match status" value="1"/>
</dbReference>
<evidence type="ECO:0000313" key="2">
    <source>
        <dbReference type="EMBL" id="ANO58025.1"/>
    </source>
</evidence>
<name>A0A1D6ZIU9_9VIRU</name>
<dbReference type="EMBL" id="KX181651">
    <property type="protein sequence ID" value="ANO58025.1"/>
    <property type="molecule type" value="Genomic_DNA"/>
</dbReference>
<keyword evidence="1" id="KW-0472">Membrane</keyword>
<feature type="transmembrane region" description="Helical" evidence="1">
    <location>
        <begin position="88"/>
        <end position="106"/>
    </location>
</feature>
<dbReference type="Pfam" id="PF12472">
    <property type="entry name" value="DUF3693"/>
    <property type="match status" value="1"/>
</dbReference>
<feature type="transmembrane region" description="Helical" evidence="1">
    <location>
        <begin position="126"/>
        <end position="146"/>
    </location>
</feature>
<sequence length="156" mass="16662">MSAENELIDLVRAGGKFSSDNALAQKLGVTRAMVSSWRSGRYAMPDDQIAQLCALAKLDGASWMARIHTERAGSATERALWKSILDRLAPITAVVGALAIVAVGLHAGAHEGLLTALSPLAITPTVYTLCEVVLLTLLCTVAAYYCRSLHRKRTGQ</sequence>